<dbReference type="SMART" id="SM00382">
    <property type="entry name" value="AAA"/>
    <property type="match status" value="1"/>
</dbReference>
<evidence type="ECO:0000313" key="8">
    <source>
        <dbReference type="EMBL" id="ODQ47541.1"/>
    </source>
</evidence>
<dbReference type="FunFam" id="3.40.50.300:FF:000538">
    <property type="entry name" value="ATPase family AAA domain-containing protein 1"/>
    <property type="match status" value="1"/>
</dbReference>
<organism evidence="8 9">
    <name type="scientific">Pichia membranifaciens NRRL Y-2026</name>
    <dbReference type="NCBI Taxonomy" id="763406"/>
    <lineage>
        <taxon>Eukaryota</taxon>
        <taxon>Fungi</taxon>
        <taxon>Dikarya</taxon>
        <taxon>Ascomycota</taxon>
        <taxon>Saccharomycotina</taxon>
        <taxon>Pichiomycetes</taxon>
        <taxon>Pichiales</taxon>
        <taxon>Pichiaceae</taxon>
        <taxon>Pichia</taxon>
    </lineage>
</organism>
<evidence type="ECO:0000256" key="2">
    <source>
        <dbReference type="ARBA" id="ARBA00022741"/>
    </source>
</evidence>
<dbReference type="PANTHER" id="PTHR45644">
    <property type="entry name" value="AAA ATPASE, PUTATIVE (AFU_ORTHOLOGUE AFUA_2G12920)-RELATED-RELATED"/>
    <property type="match status" value="1"/>
</dbReference>
<dbReference type="GO" id="GO:0005741">
    <property type="term" value="C:mitochondrial outer membrane"/>
    <property type="evidence" value="ECO:0007669"/>
    <property type="project" value="UniProtKB-SubCell"/>
</dbReference>
<dbReference type="OrthoDB" id="10254455at2759"/>
<dbReference type="Pfam" id="PF17862">
    <property type="entry name" value="AAA_lid_3"/>
    <property type="match status" value="1"/>
</dbReference>
<evidence type="ECO:0000256" key="6">
    <source>
        <dbReference type="RuleBase" id="RU003651"/>
    </source>
</evidence>
<accession>A0A1E3NN79</accession>
<keyword evidence="3" id="KW-1000">Mitochondrion outer membrane</keyword>
<keyword evidence="5" id="KW-0496">Mitochondrion</keyword>
<evidence type="ECO:0000256" key="5">
    <source>
        <dbReference type="ARBA" id="ARBA00023128"/>
    </source>
</evidence>
<dbReference type="AlphaFoldDB" id="A0A1E3NN79"/>
<dbReference type="InterPro" id="IPR003960">
    <property type="entry name" value="ATPase_AAA_CS"/>
</dbReference>
<dbReference type="InterPro" id="IPR003959">
    <property type="entry name" value="ATPase_AAA_core"/>
</dbReference>
<reference evidence="8 9" key="1">
    <citation type="journal article" date="2016" name="Proc. Natl. Acad. Sci. U.S.A.">
        <title>Comparative genomics of biotechnologically important yeasts.</title>
        <authorList>
            <person name="Riley R."/>
            <person name="Haridas S."/>
            <person name="Wolfe K.H."/>
            <person name="Lopes M.R."/>
            <person name="Hittinger C.T."/>
            <person name="Goeker M."/>
            <person name="Salamov A.A."/>
            <person name="Wisecaver J.H."/>
            <person name="Long T.M."/>
            <person name="Calvey C.H."/>
            <person name="Aerts A.L."/>
            <person name="Barry K.W."/>
            <person name="Choi C."/>
            <person name="Clum A."/>
            <person name="Coughlan A.Y."/>
            <person name="Deshpande S."/>
            <person name="Douglass A.P."/>
            <person name="Hanson S.J."/>
            <person name="Klenk H.-P."/>
            <person name="LaButti K.M."/>
            <person name="Lapidus A."/>
            <person name="Lindquist E.A."/>
            <person name="Lipzen A.M."/>
            <person name="Meier-Kolthoff J.P."/>
            <person name="Ohm R.A."/>
            <person name="Otillar R.P."/>
            <person name="Pangilinan J.L."/>
            <person name="Peng Y."/>
            <person name="Rokas A."/>
            <person name="Rosa C.A."/>
            <person name="Scheuner C."/>
            <person name="Sibirny A.A."/>
            <person name="Slot J.C."/>
            <person name="Stielow J.B."/>
            <person name="Sun H."/>
            <person name="Kurtzman C.P."/>
            <person name="Blackwell M."/>
            <person name="Grigoriev I.V."/>
            <person name="Jeffries T.W."/>
        </authorList>
    </citation>
    <scope>NUCLEOTIDE SEQUENCE [LARGE SCALE GENOMIC DNA]</scope>
    <source>
        <strain evidence="8 9">NRRL Y-2026</strain>
    </source>
</reference>
<dbReference type="GO" id="GO:0016887">
    <property type="term" value="F:ATP hydrolysis activity"/>
    <property type="evidence" value="ECO:0007669"/>
    <property type="project" value="InterPro"/>
</dbReference>
<evidence type="ECO:0000256" key="1">
    <source>
        <dbReference type="ARBA" id="ARBA00004572"/>
    </source>
</evidence>
<keyword evidence="4 6" id="KW-0067">ATP-binding</keyword>
<dbReference type="Gene3D" id="3.40.50.300">
    <property type="entry name" value="P-loop containing nucleotide triphosphate hydrolases"/>
    <property type="match status" value="1"/>
</dbReference>
<evidence type="ECO:0000259" key="7">
    <source>
        <dbReference type="SMART" id="SM00382"/>
    </source>
</evidence>
<feature type="domain" description="AAA+ ATPase" evidence="7">
    <location>
        <begin position="123"/>
        <end position="259"/>
    </location>
</feature>
<dbReference type="SUPFAM" id="SSF52540">
    <property type="entry name" value="P-loop containing nucleoside triphosphate hydrolases"/>
    <property type="match status" value="1"/>
</dbReference>
<dbReference type="InterPro" id="IPR027417">
    <property type="entry name" value="P-loop_NTPase"/>
</dbReference>
<dbReference type="InterPro" id="IPR051701">
    <property type="entry name" value="Mito_OM_Translocase_MSP1"/>
</dbReference>
<comment type="similarity">
    <text evidence="6">Belongs to the AAA ATPase family.</text>
</comment>
<dbReference type="EMBL" id="KV454002">
    <property type="protein sequence ID" value="ODQ47541.1"/>
    <property type="molecule type" value="Genomic_DNA"/>
</dbReference>
<dbReference type="GeneID" id="30177525"/>
<dbReference type="STRING" id="763406.A0A1E3NN79"/>
<dbReference type="RefSeq" id="XP_019018654.1">
    <property type="nucleotide sequence ID" value="XM_019160838.1"/>
</dbReference>
<dbReference type="Gene3D" id="1.10.8.60">
    <property type="match status" value="1"/>
</dbReference>
<gene>
    <name evidence="8" type="ORF">PICMEDRAFT_15473</name>
</gene>
<dbReference type="InterPro" id="IPR003593">
    <property type="entry name" value="AAA+_ATPase"/>
</dbReference>
<keyword evidence="9" id="KW-1185">Reference proteome</keyword>
<dbReference type="InterPro" id="IPR041569">
    <property type="entry name" value="AAA_lid_3"/>
</dbReference>
<dbReference type="Proteomes" id="UP000094455">
    <property type="component" value="Unassembled WGS sequence"/>
</dbReference>
<dbReference type="CDD" id="cd19520">
    <property type="entry name" value="RecA-like_ATAD1"/>
    <property type="match status" value="1"/>
</dbReference>
<dbReference type="GO" id="GO:0140570">
    <property type="term" value="P:extraction of mislocalized protein from mitochondrial outer membrane"/>
    <property type="evidence" value="ECO:0007669"/>
    <property type="project" value="TreeGrafter"/>
</dbReference>
<evidence type="ECO:0000256" key="3">
    <source>
        <dbReference type="ARBA" id="ARBA00022787"/>
    </source>
</evidence>
<sequence length="357" mass="39886">MNKSEAFKLISECVLLSTASFSVYYLLSTFLGDPSHRTTDERDRTSKHLASLRNRSPELKKVLSSLSNYEKILLAYLVTPDDINVSFTDIGGLDEVVNDLRESVILPLVYPELFTQYGSLLAAPKGVLLYGPPGCGKTMLAKALAKESRSNFISIRMSTIMDKWFGESNKLVDALFSLAKKLQPCIIFIDEIDSFLRERSSTDHEVTATLKAEFMTLWDGLVSSGRVLVLGATNRPGDIDSAFLRRMPKRFSISLPNAEQRTKILDKLLNDVDVECDVQELVDITEGMSGSDLKELCRNAAVNSTREYIRRHLIDVNGDLVGGGGRKITMRALELKDFIDSMEPDRVMKLKLTTDLD</sequence>
<evidence type="ECO:0000313" key="9">
    <source>
        <dbReference type="Proteomes" id="UP000094455"/>
    </source>
</evidence>
<dbReference type="GO" id="GO:0005524">
    <property type="term" value="F:ATP binding"/>
    <property type="evidence" value="ECO:0007669"/>
    <property type="project" value="UniProtKB-KW"/>
</dbReference>
<dbReference type="PROSITE" id="PS00674">
    <property type="entry name" value="AAA"/>
    <property type="match status" value="1"/>
</dbReference>
<protein>
    <recommendedName>
        <fullName evidence="7">AAA+ ATPase domain-containing protein</fullName>
    </recommendedName>
</protein>
<keyword evidence="3" id="KW-0472">Membrane</keyword>
<dbReference type="PANTHER" id="PTHR45644:SF3">
    <property type="entry name" value="FI08533P-RELATED"/>
    <property type="match status" value="1"/>
</dbReference>
<dbReference type="Pfam" id="PF00004">
    <property type="entry name" value="AAA"/>
    <property type="match status" value="1"/>
</dbReference>
<proteinExistence type="inferred from homology"/>
<name>A0A1E3NN79_9ASCO</name>
<keyword evidence="2 6" id="KW-0547">Nucleotide-binding</keyword>
<evidence type="ECO:0000256" key="4">
    <source>
        <dbReference type="ARBA" id="ARBA00022840"/>
    </source>
</evidence>
<dbReference type="GO" id="GO:0140567">
    <property type="term" value="F:membrane protein dislocase activity"/>
    <property type="evidence" value="ECO:0007669"/>
    <property type="project" value="EnsemblFungi"/>
</dbReference>
<comment type="subcellular location">
    <subcellularLocation>
        <location evidence="1">Mitochondrion outer membrane</location>
        <topology evidence="1">Single-pass membrane protein</topology>
    </subcellularLocation>
</comment>